<proteinExistence type="predicted"/>
<comment type="caution">
    <text evidence="1">The sequence shown here is derived from an EMBL/GenBank/DDBJ whole genome shotgun (WGS) entry which is preliminary data.</text>
</comment>
<dbReference type="AlphaFoldDB" id="A0A9W8LXF6"/>
<dbReference type="EMBL" id="JANBUW010000150">
    <property type="protein sequence ID" value="KAJ2848604.1"/>
    <property type="molecule type" value="Genomic_DNA"/>
</dbReference>
<keyword evidence="2" id="KW-1185">Reference proteome</keyword>
<dbReference type="Proteomes" id="UP001139887">
    <property type="component" value="Unassembled WGS sequence"/>
</dbReference>
<dbReference type="InterPro" id="IPR032675">
    <property type="entry name" value="LRR_dom_sf"/>
</dbReference>
<name>A0A9W8LXF6_9FUNG</name>
<accession>A0A9W8LXF6</accession>
<evidence type="ECO:0000313" key="1">
    <source>
        <dbReference type="EMBL" id="KAJ2848604.1"/>
    </source>
</evidence>
<gene>
    <name evidence="1" type="ORF">IWW36_003198</name>
</gene>
<organism evidence="1 2">
    <name type="scientific">Coemansia brasiliensis</name>
    <dbReference type="NCBI Taxonomy" id="2650707"/>
    <lineage>
        <taxon>Eukaryota</taxon>
        <taxon>Fungi</taxon>
        <taxon>Fungi incertae sedis</taxon>
        <taxon>Zoopagomycota</taxon>
        <taxon>Kickxellomycotina</taxon>
        <taxon>Kickxellomycetes</taxon>
        <taxon>Kickxellales</taxon>
        <taxon>Kickxellaceae</taxon>
        <taxon>Coemansia</taxon>
    </lineage>
</organism>
<evidence type="ECO:0000313" key="2">
    <source>
        <dbReference type="Proteomes" id="UP001139887"/>
    </source>
</evidence>
<dbReference type="Gene3D" id="3.80.10.10">
    <property type="entry name" value="Ribonuclease Inhibitor"/>
    <property type="match status" value="1"/>
</dbReference>
<reference evidence="1" key="1">
    <citation type="submission" date="2022-07" db="EMBL/GenBank/DDBJ databases">
        <title>Phylogenomic reconstructions and comparative analyses of Kickxellomycotina fungi.</title>
        <authorList>
            <person name="Reynolds N.K."/>
            <person name="Stajich J.E."/>
            <person name="Barry K."/>
            <person name="Grigoriev I.V."/>
            <person name="Crous P."/>
            <person name="Smith M.E."/>
        </authorList>
    </citation>
    <scope>NUCLEOTIDE SEQUENCE</scope>
    <source>
        <strain evidence="1">NRRL 1566</strain>
    </source>
</reference>
<protein>
    <submittedName>
        <fullName evidence="1">Uncharacterized protein</fullName>
    </submittedName>
</protein>
<dbReference type="OrthoDB" id="5531864at2759"/>
<sequence>MSFEFNVNDSNPQITNCLGSHLSQYVKTINMTIDYASLVNGFVLSRLESIYHSLYFVNAYALIVNVNIEDSNTTGGLELTGVVGRTVSLIKDMVPSLNTIQICVTDDAPDSEGAEYKQLESLFSGMSRTVSSTHLCINHPCKQYIIKSCMPVCNLTTLLFVWDSNYKNLTQIMHANCEILQQVQIFFSSFEGLEKLVYDEQGNPVVYSHLILMKFHDKGAGAIEPKLKTEMFAPFPRLKLFHCMVKYPFDDDTIFRGNYSLMENLYLTADFKIICMLNSHGLLAKGRMKSLRKLMVADSVVEIDNVDAVIDTYMGLIGNVLPSLQELRAIDADISDALIVSLTGKVQFENLQLLSLYCSFLTLSDIVRLLKSLPCLRMLANRISGLGKDFRNSNALGIAEVLRAKFNPLNKHFRKWHITNTVHFPENFVIASILLIADVCPGLKTVIIENQPVEATNQTFKKLVGSKLYADCKEKFTATLKPVKAKPIIFINHIC</sequence>